<sequence>MGCLGNITCQNEYANRPVVYTRIVTDLVNHNIGLVVPELSNKTWIPSGGNAKYLKRFANFPDYKQKLFGIHAAIPLAILGGYLDNTAFGTLLQMDRIMSGQPKVIEDSINTIALLGLRVPSWNNINNSVLSDIYGIDGSVLEKRVEVDWFKVDPAEFLNQMESSKEMAKRDGALDDIKAVCAGIGLATNFMSIRGILKTLSSPLKGRASIATFNNAFGAYDSSENLVLGTVTNVCSQPRSSCYGGPRFWQYASVAGDAVDIIAGYIGLAAAATALVGSSGVAAAVGGAEFALNTLNFACGLAIFATDVARAIMTDCQNEPSLPECTSLANGCLNAGSIRNVFGVQ</sequence>
<dbReference type="EMBL" id="KL584866">
    <property type="protein sequence ID" value="KEQ57892.1"/>
    <property type="molecule type" value="Genomic_DNA"/>
</dbReference>
<dbReference type="GeneID" id="63918831"/>
<dbReference type="HOGENOM" id="CLU_804049_0_0_1"/>
<organism evidence="1 2">
    <name type="scientific">Aureobasidium melanogenum (strain CBS 110374)</name>
    <name type="common">Aureobasidium pullulans var. melanogenum</name>
    <dbReference type="NCBI Taxonomy" id="1043003"/>
    <lineage>
        <taxon>Eukaryota</taxon>
        <taxon>Fungi</taxon>
        <taxon>Dikarya</taxon>
        <taxon>Ascomycota</taxon>
        <taxon>Pezizomycotina</taxon>
        <taxon>Dothideomycetes</taxon>
        <taxon>Dothideomycetidae</taxon>
        <taxon>Dothideales</taxon>
        <taxon>Saccotheciaceae</taxon>
        <taxon>Aureobasidium</taxon>
    </lineage>
</organism>
<dbReference type="RefSeq" id="XP_040874916.1">
    <property type="nucleotide sequence ID" value="XM_041025458.1"/>
</dbReference>
<dbReference type="AlphaFoldDB" id="A0A074VJU1"/>
<name>A0A074VJU1_AURM1</name>
<proteinExistence type="predicted"/>
<protein>
    <submittedName>
        <fullName evidence="1">Uncharacterized protein</fullName>
    </submittedName>
</protein>
<accession>A0A074VJU1</accession>
<dbReference type="Proteomes" id="UP000030672">
    <property type="component" value="Unassembled WGS sequence"/>
</dbReference>
<gene>
    <name evidence="1" type="ORF">M437DRAFT_70458</name>
</gene>
<keyword evidence="2" id="KW-1185">Reference proteome</keyword>
<evidence type="ECO:0000313" key="1">
    <source>
        <dbReference type="EMBL" id="KEQ57892.1"/>
    </source>
</evidence>
<reference evidence="1 2" key="1">
    <citation type="journal article" date="2014" name="BMC Genomics">
        <title>Genome sequencing of four Aureobasidium pullulans varieties: biotechnological potential, stress tolerance, and description of new species.</title>
        <authorList>
            <person name="Gostin Ar C."/>
            <person name="Ohm R.A."/>
            <person name="Kogej T."/>
            <person name="Sonjak S."/>
            <person name="Turk M."/>
            <person name="Zajc J."/>
            <person name="Zalar P."/>
            <person name="Grube M."/>
            <person name="Sun H."/>
            <person name="Han J."/>
            <person name="Sharma A."/>
            <person name="Chiniquy J."/>
            <person name="Ngan C.Y."/>
            <person name="Lipzen A."/>
            <person name="Barry K."/>
            <person name="Grigoriev I.V."/>
            <person name="Gunde-Cimerman N."/>
        </authorList>
    </citation>
    <scope>NUCLEOTIDE SEQUENCE [LARGE SCALE GENOMIC DNA]</scope>
    <source>
        <strain evidence="1 2">CBS 110374</strain>
    </source>
</reference>
<evidence type="ECO:0000313" key="2">
    <source>
        <dbReference type="Proteomes" id="UP000030672"/>
    </source>
</evidence>